<organism evidence="2 3">
    <name type="scientific">Eubacterium barkeri</name>
    <name type="common">Clostridium barkeri</name>
    <dbReference type="NCBI Taxonomy" id="1528"/>
    <lineage>
        <taxon>Bacteria</taxon>
        <taxon>Bacillati</taxon>
        <taxon>Bacillota</taxon>
        <taxon>Clostridia</taxon>
        <taxon>Eubacteriales</taxon>
        <taxon>Eubacteriaceae</taxon>
        <taxon>Eubacterium</taxon>
    </lineage>
</organism>
<dbReference type="RefSeq" id="WP_176770789.1">
    <property type="nucleotide sequence ID" value="NZ_FNOU01000002.1"/>
</dbReference>
<dbReference type="PROSITE" id="PS50943">
    <property type="entry name" value="HTH_CROC1"/>
    <property type="match status" value="1"/>
</dbReference>
<sequence>MSDRNDRFKELRLSLGKSQREIGDAIGLSNSGISSIESNQRSVTEKHIKLLVAAFNVNETWLRTGEGEMFIKTQAYDLAEIASRYHLDDMDRRMLTAYLELPADARAVIKDYIHSVASTPLDATSTDDRAALHKALDAELDAEKVGQMSEAFTDGNLKEKSS</sequence>
<dbReference type="GO" id="GO:0003677">
    <property type="term" value="F:DNA binding"/>
    <property type="evidence" value="ECO:0007669"/>
    <property type="project" value="InterPro"/>
</dbReference>
<dbReference type="Pfam" id="PF01381">
    <property type="entry name" value="HTH_3"/>
    <property type="match status" value="1"/>
</dbReference>
<dbReference type="SUPFAM" id="SSF47413">
    <property type="entry name" value="lambda repressor-like DNA-binding domains"/>
    <property type="match status" value="1"/>
</dbReference>
<evidence type="ECO:0000313" key="3">
    <source>
        <dbReference type="Proteomes" id="UP000199652"/>
    </source>
</evidence>
<protein>
    <submittedName>
        <fullName evidence="2">Helix-turn-helix</fullName>
    </submittedName>
</protein>
<reference evidence="3" key="1">
    <citation type="submission" date="2016-10" db="EMBL/GenBank/DDBJ databases">
        <authorList>
            <person name="Varghese N."/>
            <person name="Submissions S."/>
        </authorList>
    </citation>
    <scope>NUCLEOTIDE SEQUENCE [LARGE SCALE GENOMIC DNA]</scope>
    <source>
        <strain evidence="3">VPI 5359</strain>
    </source>
</reference>
<evidence type="ECO:0000313" key="2">
    <source>
        <dbReference type="EMBL" id="SDX40924.1"/>
    </source>
</evidence>
<name>A0A1H3BHV0_EUBBA</name>
<dbReference type="AlphaFoldDB" id="A0A1H3BHV0"/>
<dbReference type="SMART" id="SM00530">
    <property type="entry name" value="HTH_XRE"/>
    <property type="match status" value="1"/>
</dbReference>
<accession>A0A1H3BHV0</accession>
<gene>
    <name evidence="2" type="ORF">SAMN04488579_10268</name>
</gene>
<feature type="domain" description="HTH cro/C1-type" evidence="1">
    <location>
        <begin position="8"/>
        <end position="62"/>
    </location>
</feature>
<dbReference type="Gene3D" id="1.10.260.40">
    <property type="entry name" value="lambda repressor-like DNA-binding domains"/>
    <property type="match status" value="1"/>
</dbReference>
<dbReference type="Proteomes" id="UP000199652">
    <property type="component" value="Unassembled WGS sequence"/>
</dbReference>
<dbReference type="EMBL" id="FNOU01000002">
    <property type="protein sequence ID" value="SDX40924.1"/>
    <property type="molecule type" value="Genomic_DNA"/>
</dbReference>
<keyword evidence="3" id="KW-1185">Reference proteome</keyword>
<evidence type="ECO:0000259" key="1">
    <source>
        <dbReference type="PROSITE" id="PS50943"/>
    </source>
</evidence>
<proteinExistence type="predicted"/>
<dbReference type="InterPro" id="IPR001387">
    <property type="entry name" value="Cro/C1-type_HTH"/>
</dbReference>
<dbReference type="STRING" id="1528.SAMN04488579_10268"/>
<dbReference type="CDD" id="cd00093">
    <property type="entry name" value="HTH_XRE"/>
    <property type="match status" value="1"/>
</dbReference>
<dbReference type="InterPro" id="IPR010982">
    <property type="entry name" value="Lambda_DNA-bd_dom_sf"/>
</dbReference>